<evidence type="ECO:0000256" key="1">
    <source>
        <dbReference type="ARBA" id="ARBA00004922"/>
    </source>
</evidence>
<dbReference type="Gene3D" id="3.40.50.11660">
    <property type="entry name" value="Glycosyl transferase family 10, C-terminal domain"/>
    <property type="match status" value="1"/>
</dbReference>
<evidence type="ECO:0000259" key="7">
    <source>
        <dbReference type="Pfam" id="PF00852"/>
    </source>
</evidence>
<dbReference type="EMBL" id="JAPFFF010000006">
    <property type="protein sequence ID" value="KAK8886881.1"/>
    <property type="molecule type" value="Genomic_DNA"/>
</dbReference>
<proteinExistence type="inferred from homology"/>
<gene>
    <name evidence="8" type="ORF">M9Y10_037914</name>
</gene>
<name>A0ABR2K7Y9_9EUKA</name>
<sequence>MNRVLYHINFTSLCISLVQAILCIIAFLSAYSQPDFISKMRINKLQEKNNIDIVPDILPINRSEIFYVYHSGGMYIDPVDPKGERCLIPWDYTDDIQKAKLIMYNTLDNYYMLTRPRDPSLRPDQATCIESMESATNYDAIITNRYSFNYTMFYSLTSDVPIPYAEYFESSEKPLEINEKRGHLVCAFISNCGAANGRTEYVEELMQYIKIDSYGGCLNNAQVPAEWEKHERDRTKEAVVSHYKFTLAFENSDDDDYITEKLYQPLRYGSVPIFRGCKNVEDFVPPHSVIDANKFNSAKELAKYLNYLDKHDDEYNKYLEWKKNNDLGNLAKVRFFRDRYEYGVCALVERMHGLWINPFLTDWKRVTNSTLGCNKCTEGFNLSKRRIPKLRADGWTYEYPVNEYWSKILYGQDSKAKDDTSNNNNNTTTQENDYQPLSDLTPVLKPTFVQYIEKLLSIIQPLY</sequence>
<reference evidence="8 9" key="1">
    <citation type="submission" date="2024-04" db="EMBL/GenBank/DDBJ databases">
        <title>Tritrichomonas musculus Genome.</title>
        <authorList>
            <person name="Alves-Ferreira E."/>
            <person name="Grigg M."/>
            <person name="Lorenzi H."/>
            <person name="Galac M."/>
        </authorList>
    </citation>
    <scope>NUCLEOTIDE SEQUENCE [LARGE SCALE GENOMIC DNA]</scope>
    <source>
        <strain evidence="8 9">EAF2021</strain>
    </source>
</reference>
<dbReference type="PANTHER" id="PTHR11929">
    <property type="entry name" value="ALPHA- 1,3 -FUCOSYLTRANSFERASE"/>
    <property type="match status" value="1"/>
</dbReference>
<dbReference type="InterPro" id="IPR038577">
    <property type="entry name" value="GT10-like_C_sf"/>
</dbReference>
<protein>
    <recommendedName>
        <fullName evidence="5">Fucosyltransferase</fullName>
        <ecNumber evidence="5">2.4.1.-</ecNumber>
    </recommendedName>
</protein>
<keyword evidence="9" id="KW-1185">Reference proteome</keyword>
<dbReference type="SUPFAM" id="SSF53756">
    <property type="entry name" value="UDP-Glycosyltransferase/glycogen phosphorylase"/>
    <property type="match status" value="1"/>
</dbReference>
<evidence type="ECO:0000256" key="2">
    <source>
        <dbReference type="ARBA" id="ARBA00008919"/>
    </source>
</evidence>
<organism evidence="8 9">
    <name type="scientific">Tritrichomonas musculus</name>
    <dbReference type="NCBI Taxonomy" id="1915356"/>
    <lineage>
        <taxon>Eukaryota</taxon>
        <taxon>Metamonada</taxon>
        <taxon>Parabasalia</taxon>
        <taxon>Tritrichomonadida</taxon>
        <taxon>Tritrichomonadidae</taxon>
        <taxon>Tritrichomonas</taxon>
    </lineage>
</organism>
<keyword evidence="5" id="KW-0333">Golgi apparatus</keyword>
<evidence type="ECO:0000256" key="4">
    <source>
        <dbReference type="ARBA" id="ARBA00022679"/>
    </source>
</evidence>
<accession>A0ABR2K7Y9</accession>
<comment type="caution">
    <text evidence="8">The sequence shown here is derived from an EMBL/GenBank/DDBJ whole genome shotgun (WGS) entry which is preliminary data.</text>
</comment>
<dbReference type="InterPro" id="IPR055270">
    <property type="entry name" value="Glyco_tran_10_C"/>
</dbReference>
<keyword evidence="4 5" id="KW-0808">Transferase</keyword>
<comment type="pathway">
    <text evidence="1">Protein modification; protein glycosylation.</text>
</comment>
<evidence type="ECO:0000313" key="9">
    <source>
        <dbReference type="Proteomes" id="UP001470230"/>
    </source>
</evidence>
<dbReference type="Proteomes" id="UP001470230">
    <property type="component" value="Unassembled WGS sequence"/>
</dbReference>
<keyword evidence="5" id="KW-0472">Membrane</keyword>
<dbReference type="PANTHER" id="PTHR11929:SF194">
    <property type="entry name" value="ALPHA-(1,3)-FUCOSYLTRANSFERASE 10"/>
    <property type="match status" value="1"/>
</dbReference>
<evidence type="ECO:0000313" key="8">
    <source>
        <dbReference type="EMBL" id="KAK8886881.1"/>
    </source>
</evidence>
<keyword evidence="5" id="KW-0812">Transmembrane</keyword>
<comment type="subcellular location">
    <subcellularLocation>
        <location evidence="5">Golgi apparatus</location>
        <location evidence="5">Golgi stack membrane</location>
        <topology evidence="5">Single-pass type II membrane protein</topology>
    </subcellularLocation>
</comment>
<comment type="similarity">
    <text evidence="2 5">Belongs to the glycosyltransferase 10 family.</text>
</comment>
<feature type="domain" description="Fucosyltransferase C-terminal" evidence="7">
    <location>
        <begin position="180"/>
        <end position="352"/>
    </location>
</feature>
<keyword evidence="3 5" id="KW-0328">Glycosyltransferase</keyword>
<feature type="region of interest" description="Disordered" evidence="6">
    <location>
        <begin position="416"/>
        <end position="437"/>
    </location>
</feature>
<dbReference type="InterPro" id="IPR001503">
    <property type="entry name" value="Glyco_trans_10"/>
</dbReference>
<dbReference type="EC" id="2.4.1.-" evidence="5"/>
<evidence type="ECO:0000256" key="5">
    <source>
        <dbReference type="RuleBase" id="RU003832"/>
    </source>
</evidence>
<dbReference type="Pfam" id="PF00852">
    <property type="entry name" value="Glyco_transf_10"/>
    <property type="match status" value="1"/>
</dbReference>
<evidence type="ECO:0000256" key="3">
    <source>
        <dbReference type="ARBA" id="ARBA00022676"/>
    </source>
</evidence>
<evidence type="ECO:0000256" key="6">
    <source>
        <dbReference type="SAM" id="MobiDB-lite"/>
    </source>
</evidence>